<dbReference type="InterPro" id="IPR000760">
    <property type="entry name" value="Inositol_monophosphatase-like"/>
</dbReference>
<keyword evidence="1" id="KW-0479">Metal-binding</keyword>
<dbReference type="EMBL" id="PVNK01000041">
    <property type="protein sequence ID" value="PRQ04410.1"/>
    <property type="molecule type" value="Genomic_DNA"/>
</dbReference>
<dbReference type="SUPFAM" id="SSF56655">
    <property type="entry name" value="Carbohydrate phosphatase"/>
    <property type="match status" value="1"/>
</dbReference>
<dbReference type="Pfam" id="PF00459">
    <property type="entry name" value="Inositol_P"/>
    <property type="match status" value="1"/>
</dbReference>
<sequence length="106" mass="11393">MKLLEITPEQTLRTASTGVKVSMVARGEAEIYAHPTAGTKLWDSAAPQALLHAAGGRLTDMRGDPLVYTGPEVANDRGLLATARGVDHDALVERLRPLTDEWFPAS</sequence>
<evidence type="ECO:0000313" key="2">
    <source>
        <dbReference type="EMBL" id="PRQ04410.1"/>
    </source>
</evidence>
<name>A0A2S9YH30_9BACT</name>
<keyword evidence="3" id="KW-1185">Reference proteome</keyword>
<dbReference type="InterPro" id="IPR020550">
    <property type="entry name" value="Inositol_monophosphatase_CS"/>
</dbReference>
<dbReference type="GO" id="GO:0046872">
    <property type="term" value="F:metal ion binding"/>
    <property type="evidence" value="ECO:0007669"/>
    <property type="project" value="UniProtKB-KW"/>
</dbReference>
<dbReference type="PROSITE" id="PS00630">
    <property type="entry name" value="IMP_2"/>
    <property type="match status" value="1"/>
</dbReference>
<feature type="binding site" evidence="1">
    <location>
        <position position="43"/>
    </location>
    <ligand>
        <name>Mg(2+)</name>
        <dbReference type="ChEBI" id="CHEBI:18420"/>
        <label>1</label>
        <note>catalytic</note>
    </ligand>
</feature>
<comment type="cofactor">
    <cofactor evidence="1">
        <name>Mg(2+)</name>
        <dbReference type="ChEBI" id="CHEBI:18420"/>
    </cofactor>
</comment>
<dbReference type="InterPro" id="IPR050725">
    <property type="entry name" value="CysQ/Inositol_MonoPase"/>
</dbReference>
<evidence type="ECO:0000256" key="1">
    <source>
        <dbReference type="PIRSR" id="PIRSR600760-2"/>
    </source>
</evidence>
<organism evidence="2 3">
    <name type="scientific">Enhygromyxa salina</name>
    <dbReference type="NCBI Taxonomy" id="215803"/>
    <lineage>
        <taxon>Bacteria</taxon>
        <taxon>Pseudomonadati</taxon>
        <taxon>Myxococcota</taxon>
        <taxon>Polyangia</taxon>
        <taxon>Nannocystales</taxon>
        <taxon>Nannocystaceae</taxon>
        <taxon>Enhygromyxa</taxon>
    </lineage>
</organism>
<comment type="caution">
    <text evidence="2">The sequence shown here is derived from an EMBL/GenBank/DDBJ whole genome shotgun (WGS) entry which is preliminary data.</text>
</comment>
<dbReference type="GO" id="GO:0046854">
    <property type="term" value="P:phosphatidylinositol phosphate biosynthetic process"/>
    <property type="evidence" value="ECO:0007669"/>
    <property type="project" value="InterPro"/>
</dbReference>
<dbReference type="PANTHER" id="PTHR43028:SF5">
    <property type="entry name" value="3'(2'),5'-BISPHOSPHATE NUCLEOTIDASE 1"/>
    <property type="match status" value="1"/>
</dbReference>
<reference evidence="2 3" key="1">
    <citation type="submission" date="2018-03" db="EMBL/GenBank/DDBJ databases">
        <title>Draft Genome Sequences of the Obligatory Marine Myxobacteria Enhygromyxa salina SWB005.</title>
        <authorList>
            <person name="Poehlein A."/>
            <person name="Moghaddam J.A."/>
            <person name="Harms H."/>
            <person name="Alanjari M."/>
            <person name="Koenig G.M."/>
            <person name="Daniel R."/>
            <person name="Schaeberle T.F."/>
        </authorList>
    </citation>
    <scope>NUCLEOTIDE SEQUENCE [LARGE SCALE GENOMIC DNA]</scope>
    <source>
        <strain evidence="2 3">SWB005</strain>
    </source>
</reference>
<dbReference type="AlphaFoldDB" id="A0A2S9YH30"/>
<accession>A0A2S9YH30</accession>
<keyword evidence="1" id="KW-0460">Magnesium</keyword>
<gene>
    <name evidence="2" type="ORF">ENSA5_08130</name>
</gene>
<proteinExistence type="predicted"/>
<dbReference type="Proteomes" id="UP000237968">
    <property type="component" value="Unassembled WGS sequence"/>
</dbReference>
<protein>
    <submittedName>
        <fullName evidence="2">Adenosine-3'(2'),5'-bisphosphate nucleotidase</fullName>
    </submittedName>
</protein>
<dbReference type="Gene3D" id="3.40.190.80">
    <property type="match status" value="1"/>
</dbReference>
<evidence type="ECO:0000313" key="3">
    <source>
        <dbReference type="Proteomes" id="UP000237968"/>
    </source>
</evidence>
<dbReference type="PANTHER" id="PTHR43028">
    <property type="entry name" value="3'(2'),5'-BISPHOSPHATE NUCLEOTIDASE 1"/>
    <property type="match status" value="1"/>
</dbReference>